<dbReference type="OrthoDB" id="912723at2"/>
<evidence type="ECO:0000256" key="1">
    <source>
        <dbReference type="SAM" id="SignalP"/>
    </source>
</evidence>
<proteinExistence type="predicted"/>
<gene>
    <name evidence="2" type="ORF">FEN17_19075</name>
</gene>
<keyword evidence="3" id="KW-1185">Reference proteome</keyword>
<dbReference type="AlphaFoldDB" id="A0A5R9KZK3"/>
<keyword evidence="1" id="KW-0732">Signal</keyword>
<organism evidence="2 3">
    <name type="scientific">Dyadobacter luticola</name>
    <dbReference type="NCBI Taxonomy" id="1979387"/>
    <lineage>
        <taxon>Bacteria</taxon>
        <taxon>Pseudomonadati</taxon>
        <taxon>Bacteroidota</taxon>
        <taxon>Cytophagia</taxon>
        <taxon>Cytophagales</taxon>
        <taxon>Spirosomataceae</taxon>
        <taxon>Dyadobacter</taxon>
    </lineage>
</organism>
<feature type="signal peptide" evidence="1">
    <location>
        <begin position="1"/>
        <end position="23"/>
    </location>
</feature>
<accession>A0A5R9KZK3</accession>
<evidence type="ECO:0000313" key="2">
    <source>
        <dbReference type="EMBL" id="TLV01529.1"/>
    </source>
</evidence>
<feature type="chain" id="PRO_5024271583" description="DUF5723 domain-containing protein" evidence="1">
    <location>
        <begin position="24"/>
        <end position="418"/>
    </location>
</feature>
<evidence type="ECO:0000313" key="3">
    <source>
        <dbReference type="Proteomes" id="UP000306402"/>
    </source>
</evidence>
<dbReference type="EMBL" id="VCEJ01000004">
    <property type="protein sequence ID" value="TLV01529.1"/>
    <property type="molecule type" value="Genomic_DNA"/>
</dbReference>
<name>A0A5R9KZK3_9BACT</name>
<dbReference type="Proteomes" id="UP000306402">
    <property type="component" value="Unassembled WGS sequence"/>
</dbReference>
<comment type="caution">
    <text evidence="2">The sequence shown here is derived from an EMBL/GenBank/DDBJ whole genome shotgun (WGS) entry which is preliminary data.</text>
</comment>
<protein>
    <recommendedName>
        <fullName evidence="4">DUF5723 domain-containing protein</fullName>
    </recommendedName>
</protein>
<reference evidence="2 3" key="1">
    <citation type="submission" date="2019-05" db="EMBL/GenBank/DDBJ databases">
        <authorList>
            <person name="Qu J.-H."/>
        </authorList>
    </citation>
    <scope>NUCLEOTIDE SEQUENCE [LARGE SCALE GENOMIC DNA]</scope>
    <source>
        <strain evidence="2 3">T17</strain>
    </source>
</reference>
<sequence length="418" mass="47187">MTAAIQFRLLIVLLFLSVASAYGQDGTHITFSEEQDTSAVSQRFIDQYEAVFMTKIPTRHMFKYGSAISPVNGIFLRPGRIGVLTAEAGYEFKVTPAFSLGANFNITNKTPGNPQSLNTYAANVQARWYFDMNKRIRAGKNANNFSGNFLAFSWNNSVRQATEVLSLRSVGLLFGVQRRLFNDGRIEFTVGLDYQKYQNNYFLNEPGLALQEVKDVALSTHISLGGAFGDWKRTSNPPFCEILRCDEELNQQWKIQWPGIYLSSKIKKANLAFGYERKIEESPLSVNVQVNVDYRNNHLLPTTVYPTFKDRVSQVQPSLEIRYYFLQKYMARRGLGGNNLSGIYVGPLAEYINFDSELGLEKAFFKHLGAGAVLGFQKTLFRRVYFDIYGSWSWNTLKTGPTAKSGQGTVRLGLGWAI</sequence>
<evidence type="ECO:0008006" key="4">
    <source>
        <dbReference type="Google" id="ProtNLM"/>
    </source>
</evidence>
<dbReference type="RefSeq" id="WP_138366900.1">
    <property type="nucleotide sequence ID" value="NZ_VCEJ01000004.1"/>
</dbReference>